<dbReference type="Pfam" id="PF00119">
    <property type="entry name" value="ATP-synt_A"/>
    <property type="match status" value="1"/>
</dbReference>
<feature type="compositionally biased region" description="Basic and acidic residues" evidence="13">
    <location>
        <begin position="54"/>
        <end position="74"/>
    </location>
</feature>
<keyword evidence="5 11" id="KW-0812">Transmembrane</keyword>
<feature type="transmembrane region" description="Helical" evidence="11">
    <location>
        <begin position="324"/>
        <end position="345"/>
    </location>
</feature>
<feature type="transmembrane region" description="Helical" evidence="11">
    <location>
        <begin position="176"/>
        <end position="194"/>
    </location>
</feature>
<accession>A0A4Q1K686</accession>
<organism evidence="15 16">
    <name type="scientific">Flavobacterium amnicola</name>
    <dbReference type="NCBI Taxonomy" id="2506422"/>
    <lineage>
        <taxon>Bacteria</taxon>
        <taxon>Pseudomonadati</taxon>
        <taxon>Bacteroidota</taxon>
        <taxon>Flavobacteriia</taxon>
        <taxon>Flavobacteriales</taxon>
        <taxon>Flavobacteriaceae</taxon>
        <taxon>Flavobacterium</taxon>
    </lineage>
</organism>
<keyword evidence="4 11" id="KW-0138">CF(0)</keyword>
<keyword evidence="8 11" id="KW-0406">Ion transport</keyword>
<reference evidence="16" key="1">
    <citation type="submission" date="2019-01" db="EMBL/GenBank/DDBJ databases">
        <title>Cytophagaceae bacterium strain CAR-16.</title>
        <authorList>
            <person name="Chen W.-M."/>
        </authorList>
    </citation>
    <scope>NUCLEOTIDE SEQUENCE [LARGE SCALE GENOMIC DNA]</scope>
    <source>
        <strain evidence="16">LLJ-11</strain>
    </source>
</reference>
<dbReference type="InterPro" id="IPR035908">
    <property type="entry name" value="F0_ATP_A_sf"/>
</dbReference>
<evidence type="ECO:0000256" key="12">
    <source>
        <dbReference type="RuleBase" id="RU000483"/>
    </source>
</evidence>
<keyword evidence="6 11" id="KW-0375">Hydrogen ion transport</keyword>
<evidence type="ECO:0000256" key="6">
    <source>
        <dbReference type="ARBA" id="ARBA00022781"/>
    </source>
</evidence>
<feature type="chain" id="PRO_5020959680" description="ATP synthase subunit a" evidence="14">
    <location>
        <begin position="26"/>
        <end position="397"/>
    </location>
</feature>
<dbReference type="GO" id="GO:0046933">
    <property type="term" value="F:proton-transporting ATP synthase activity, rotational mechanism"/>
    <property type="evidence" value="ECO:0007669"/>
    <property type="project" value="UniProtKB-UniRule"/>
</dbReference>
<gene>
    <name evidence="11 15" type="primary">atpB</name>
    <name evidence="15" type="ORF">EQG63_02970</name>
</gene>
<sequence length="397" mass="44409">MVISRTPLRFIFVAIIACFSLISFANPVVDSTKVHTEATHAVSDSLKRTAHTTEATHAEAGHEAEANLTPEEKEKQQRKEFINHHLLDSHDFVFNANKETGEHYGFHLPVILWDNGLQIFSSEKFHYGEKVAEHNGNFYVLHHEKIYKTDASGKLNEEHGHPTNVKPLDLSITKSVIGILGVALLMFFIFSSLAKSFAKNGGISKGVGRIFEPLVLFVRDEIAIPNIGEKKHKKYMSYLLTIFFFVLFLNLLGLTPLGFNVTGNIAITASLALLTYLITTFTANKNYWGHIFWMPGVPTPMKIILAPIELLGTIIKPFSLMIRLYANILAGHVVLMSIIALMFAFKSWIGSSLSFGLAFALSLLEILVAFLQAYIFTMLSALYFGAANEEHHHDDHH</sequence>
<evidence type="ECO:0000256" key="10">
    <source>
        <dbReference type="ARBA" id="ARBA00023310"/>
    </source>
</evidence>
<evidence type="ECO:0000313" key="16">
    <source>
        <dbReference type="Proteomes" id="UP000290283"/>
    </source>
</evidence>
<feature type="transmembrane region" description="Helical" evidence="11">
    <location>
        <begin position="357"/>
        <end position="384"/>
    </location>
</feature>
<comment type="caution">
    <text evidence="15">The sequence shown here is derived from an EMBL/GenBank/DDBJ whole genome shotgun (WGS) entry which is preliminary data.</text>
</comment>
<dbReference type="GO" id="GO:0045259">
    <property type="term" value="C:proton-transporting ATP synthase complex"/>
    <property type="evidence" value="ECO:0007669"/>
    <property type="project" value="UniProtKB-KW"/>
</dbReference>
<evidence type="ECO:0000256" key="14">
    <source>
        <dbReference type="SAM" id="SignalP"/>
    </source>
</evidence>
<feature type="transmembrane region" description="Helical" evidence="11">
    <location>
        <begin position="265"/>
        <end position="284"/>
    </location>
</feature>
<dbReference type="SUPFAM" id="SSF81336">
    <property type="entry name" value="F1F0 ATP synthase subunit A"/>
    <property type="match status" value="1"/>
</dbReference>
<dbReference type="InterPro" id="IPR045083">
    <property type="entry name" value="ATP_synth_F0_asu_bact/mt"/>
</dbReference>
<dbReference type="RefSeq" id="WP_129434246.1">
    <property type="nucleotide sequence ID" value="NZ_SBKO01000001.1"/>
</dbReference>
<comment type="function">
    <text evidence="11 12">Key component of the proton channel; it plays a direct role in the translocation of protons across the membrane.</text>
</comment>
<dbReference type="OrthoDB" id="9809130at2"/>
<comment type="similarity">
    <text evidence="2 11 12">Belongs to the ATPase A chain family.</text>
</comment>
<evidence type="ECO:0000313" key="15">
    <source>
        <dbReference type="EMBL" id="RXR20915.1"/>
    </source>
</evidence>
<dbReference type="Gene3D" id="1.20.120.220">
    <property type="entry name" value="ATP synthase, F0 complex, subunit A"/>
    <property type="match status" value="1"/>
</dbReference>
<evidence type="ECO:0000256" key="9">
    <source>
        <dbReference type="ARBA" id="ARBA00023136"/>
    </source>
</evidence>
<evidence type="ECO:0000256" key="1">
    <source>
        <dbReference type="ARBA" id="ARBA00004141"/>
    </source>
</evidence>
<keyword evidence="11" id="KW-1003">Cell membrane</keyword>
<evidence type="ECO:0000256" key="5">
    <source>
        <dbReference type="ARBA" id="ARBA00022692"/>
    </source>
</evidence>
<protein>
    <recommendedName>
        <fullName evidence="11 12">ATP synthase subunit a</fullName>
    </recommendedName>
    <alternativeName>
        <fullName evidence="11">ATP synthase F0 sector subunit a</fullName>
    </alternativeName>
    <alternativeName>
        <fullName evidence="11">F-ATPase subunit 6</fullName>
    </alternativeName>
</protein>
<dbReference type="EMBL" id="SBKO01000001">
    <property type="protein sequence ID" value="RXR20915.1"/>
    <property type="molecule type" value="Genomic_DNA"/>
</dbReference>
<feature type="signal peptide" evidence="14">
    <location>
        <begin position="1"/>
        <end position="25"/>
    </location>
</feature>
<keyword evidence="14" id="KW-0732">Signal</keyword>
<dbReference type="PRINTS" id="PR00123">
    <property type="entry name" value="ATPASEA"/>
</dbReference>
<dbReference type="NCBIfam" id="TIGR01131">
    <property type="entry name" value="ATP_synt_6_or_A"/>
    <property type="match status" value="1"/>
</dbReference>
<evidence type="ECO:0000256" key="4">
    <source>
        <dbReference type="ARBA" id="ARBA00022547"/>
    </source>
</evidence>
<keyword evidence="3 11" id="KW-0813">Transport</keyword>
<dbReference type="InterPro" id="IPR000568">
    <property type="entry name" value="ATP_synth_F0_asu"/>
</dbReference>
<comment type="subcellular location">
    <subcellularLocation>
        <location evidence="11 12">Cell membrane</location>
        <topology evidence="11 12">Multi-pass membrane protein</topology>
    </subcellularLocation>
    <subcellularLocation>
        <location evidence="1">Membrane</location>
        <topology evidence="1">Multi-pass membrane protein</topology>
    </subcellularLocation>
</comment>
<evidence type="ECO:0000256" key="2">
    <source>
        <dbReference type="ARBA" id="ARBA00006810"/>
    </source>
</evidence>
<keyword evidence="10 11" id="KW-0066">ATP synthesis</keyword>
<dbReference type="HAMAP" id="MF_01393">
    <property type="entry name" value="ATP_synth_a_bact"/>
    <property type="match status" value="1"/>
</dbReference>
<dbReference type="CDD" id="cd00310">
    <property type="entry name" value="ATP-synt_Fo_a_6"/>
    <property type="match status" value="1"/>
</dbReference>
<feature type="region of interest" description="Disordered" evidence="13">
    <location>
        <begin position="43"/>
        <end position="74"/>
    </location>
</feature>
<keyword evidence="7 11" id="KW-1133">Transmembrane helix</keyword>
<keyword evidence="16" id="KW-1185">Reference proteome</keyword>
<evidence type="ECO:0000256" key="3">
    <source>
        <dbReference type="ARBA" id="ARBA00022448"/>
    </source>
</evidence>
<name>A0A4Q1K686_9FLAO</name>
<keyword evidence="9 11" id="KW-0472">Membrane</keyword>
<evidence type="ECO:0000256" key="7">
    <source>
        <dbReference type="ARBA" id="ARBA00022989"/>
    </source>
</evidence>
<feature type="transmembrane region" description="Helical" evidence="11">
    <location>
        <begin position="238"/>
        <end position="259"/>
    </location>
</feature>
<dbReference type="PANTHER" id="PTHR11410:SF0">
    <property type="entry name" value="ATP SYNTHASE SUBUNIT A"/>
    <property type="match status" value="1"/>
</dbReference>
<evidence type="ECO:0000256" key="8">
    <source>
        <dbReference type="ARBA" id="ARBA00023065"/>
    </source>
</evidence>
<evidence type="ECO:0000256" key="11">
    <source>
        <dbReference type="HAMAP-Rule" id="MF_01393"/>
    </source>
</evidence>
<evidence type="ECO:0000256" key="13">
    <source>
        <dbReference type="SAM" id="MobiDB-lite"/>
    </source>
</evidence>
<proteinExistence type="inferred from homology"/>
<dbReference type="PANTHER" id="PTHR11410">
    <property type="entry name" value="ATP SYNTHASE SUBUNIT A"/>
    <property type="match status" value="1"/>
</dbReference>
<dbReference type="AlphaFoldDB" id="A0A4Q1K686"/>
<dbReference type="Proteomes" id="UP000290283">
    <property type="component" value="Unassembled WGS sequence"/>
</dbReference>
<dbReference type="GO" id="GO:0005886">
    <property type="term" value="C:plasma membrane"/>
    <property type="evidence" value="ECO:0007669"/>
    <property type="project" value="UniProtKB-SubCell"/>
</dbReference>